<dbReference type="Pfam" id="PF01541">
    <property type="entry name" value="GIY-YIG"/>
    <property type="match status" value="1"/>
</dbReference>
<evidence type="ECO:0000313" key="2">
    <source>
        <dbReference type="EMBL" id="OGW95980.1"/>
    </source>
</evidence>
<dbReference type="AlphaFoldDB" id="A0A1G1KSU3"/>
<protein>
    <recommendedName>
        <fullName evidence="1">GIY-YIG domain-containing protein</fullName>
    </recommendedName>
</protein>
<proteinExistence type="predicted"/>
<dbReference type="InterPro" id="IPR000305">
    <property type="entry name" value="GIY-YIG_endonuc"/>
</dbReference>
<dbReference type="PROSITE" id="PS50164">
    <property type="entry name" value="GIY_YIG"/>
    <property type="match status" value="1"/>
</dbReference>
<name>A0A1G1KSU3_9BACT</name>
<dbReference type="SUPFAM" id="SSF82771">
    <property type="entry name" value="GIY-YIG endonuclease"/>
    <property type="match status" value="1"/>
</dbReference>
<accession>A0A1G1KSU3</accession>
<gene>
    <name evidence="2" type="ORF">A3G33_00080</name>
</gene>
<dbReference type="EMBL" id="MHFR01000055">
    <property type="protein sequence ID" value="OGW95980.1"/>
    <property type="molecule type" value="Genomic_DNA"/>
</dbReference>
<comment type="caution">
    <text evidence="2">The sequence shown here is derived from an EMBL/GenBank/DDBJ whole genome shotgun (WGS) entry which is preliminary data.</text>
</comment>
<evidence type="ECO:0000313" key="3">
    <source>
        <dbReference type="Proteomes" id="UP000178187"/>
    </source>
</evidence>
<organism evidence="2 3">
    <name type="scientific">Candidatus Danuiimicrobium aquiferis</name>
    <dbReference type="NCBI Taxonomy" id="1801832"/>
    <lineage>
        <taxon>Bacteria</taxon>
        <taxon>Pseudomonadati</taxon>
        <taxon>Candidatus Omnitrophota</taxon>
        <taxon>Candidatus Danuiimicrobium</taxon>
    </lineage>
</organism>
<dbReference type="Proteomes" id="UP000178187">
    <property type="component" value="Unassembled WGS sequence"/>
</dbReference>
<evidence type="ECO:0000259" key="1">
    <source>
        <dbReference type="PROSITE" id="PS50164"/>
    </source>
</evidence>
<dbReference type="InterPro" id="IPR035901">
    <property type="entry name" value="GIY-YIG_endonuc_sf"/>
</dbReference>
<feature type="domain" description="GIY-YIG" evidence="1">
    <location>
        <begin position="1"/>
        <end position="76"/>
    </location>
</feature>
<sequence length="83" mass="9837">MYFVYVLKSLKNQKQYIGITGKNPAVRLSEHQRGMAHWSCRNGPFNLIYEEQCDDKEFARRREKFLKSGHGRSFLKRKLANTD</sequence>
<dbReference type="Gene3D" id="3.40.1440.10">
    <property type="entry name" value="GIY-YIG endonuclease"/>
    <property type="match status" value="1"/>
</dbReference>
<reference evidence="2 3" key="1">
    <citation type="journal article" date="2016" name="Nat. Commun.">
        <title>Thousands of microbial genomes shed light on interconnected biogeochemical processes in an aquifer system.</title>
        <authorList>
            <person name="Anantharaman K."/>
            <person name="Brown C.T."/>
            <person name="Hug L.A."/>
            <person name="Sharon I."/>
            <person name="Castelle C.J."/>
            <person name="Probst A.J."/>
            <person name="Thomas B.C."/>
            <person name="Singh A."/>
            <person name="Wilkins M.J."/>
            <person name="Karaoz U."/>
            <person name="Brodie E.L."/>
            <person name="Williams K.H."/>
            <person name="Hubbard S.S."/>
            <person name="Banfield J.F."/>
        </authorList>
    </citation>
    <scope>NUCLEOTIDE SEQUENCE [LARGE SCALE GENOMIC DNA]</scope>
</reference>